<accession>A0ABQ4XG26</accession>
<feature type="compositionally biased region" description="Acidic residues" evidence="1">
    <location>
        <begin position="133"/>
        <end position="149"/>
    </location>
</feature>
<name>A0ABQ4XG26_9ASTR</name>
<evidence type="ECO:0000313" key="3">
    <source>
        <dbReference type="Proteomes" id="UP001151760"/>
    </source>
</evidence>
<organism evidence="2 3">
    <name type="scientific">Tanacetum coccineum</name>
    <dbReference type="NCBI Taxonomy" id="301880"/>
    <lineage>
        <taxon>Eukaryota</taxon>
        <taxon>Viridiplantae</taxon>
        <taxon>Streptophyta</taxon>
        <taxon>Embryophyta</taxon>
        <taxon>Tracheophyta</taxon>
        <taxon>Spermatophyta</taxon>
        <taxon>Magnoliopsida</taxon>
        <taxon>eudicotyledons</taxon>
        <taxon>Gunneridae</taxon>
        <taxon>Pentapetalae</taxon>
        <taxon>asterids</taxon>
        <taxon>campanulids</taxon>
        <taxon>Asterales</taxon>
        <taxon>Asteraceae</taxon>
        <taxon>Asteroideae</taxon>
        <taxon>Anthemideae</taxon>
        <taxon>Anthemidinae</taxon>
        <taxon>Tanacetum</taxon>
    </lineage>
</organism>
<evidence type="ECO:0000313" key="2">
    <source>
        <dbReference type="EMBL" id="GJS63893.1"/>
    </source>
</evidence>
<comment type="caution">
    <text evidence="2">The sequence shown here is derived from an EMBL/GenBank/DDBJ whole genome shotgun (WGS) entry which is preliminary data.</text>
</comment>
<sequence length="512" mass="57606">MGRSYHFECIMGYYVFRDSVMSDSEGSTVTYTSVYTDSEPGRVFWGTDEEVSEGGVPRVIVYGYDGFPIQPVPQDEDEREPRFIEVHNTDFVPEPVYPEYMPLEDEHVFPAEEQPLPPVDSPTAESPGYVAESDPEEDPEYEDDEEQDGPVDYPMGGGDDGGDDDGDSSGDDADDEDEDMEKEEEDEEEEDEEEEEEEEHIVFGRSTAVPLLYLLLSCFPNRGDSAIIQKPHHLIYHQWCQDFQSGLSSVIHSIYGRCRAGGSRPLDHYGGRGTDPAEAVLAITPKTVEEVNTRVVELAELHEYDTQDLYALLEDAQDGRIDSMDVEEEAYAARGAWNHLWTESGDLIRSFRPNHDHVYAYEDSLQTIRLSSSFSVLSFRLSTSPVDRGPSPCQDMRREYRADMQTGVAIQRESAERETTRTGCYNPRSPGGYWGLEESHLAVRTRRGQTPPLANPNNTNNMTPEAVQTMIDQALLRNSGGGDGSHSSHANNPRNMHTARPCYYADFMKCHL</sequence>
<proteinExistence type="predicted"/>
<reference evidence="2" key="1">
    <citation type="journal article" date="2022" name="Int. J. Mol. Sci.">
        <title>Draft Genome of Tanacetum Coccineum: Genomic Comparison of Closely Related Tanacetum-Family Plants.</title>
        <authorList>
            <person name="Yamashiro T."/>
            <person name="Shiraishi A."/>
            <person name="Nakayama K."/>
            <person name="Satake H."/>
        </authorList>
    </citation>
    <scope>NUCLEOTIDE SEQUENCE</scope>
</reference>
<feature type="region of interest" description="Disordered" evidence="1">
    <location>
        <begin position="410"/>
        <end position="429"/>
    </location>
</feature>
<reference evidence="2" key="2">
    <citation type="submission" date="2022-01" db="EMBL/GenBank/DDBJ databases">
        <authorList>
            <person name="Yamashiro T."/>
            <person name="Shiraishi A."/>
            <person name="Satake H."/>
            <person name="Nakayama K."/>
        </authorList>
    </citation>
    <scope>NUCLEOTIDE SEQUENCE</scope>
</reference>
<evidence type="ECO:0000256" key="1">
    <source>
        <dbReference type="SAM" id="MobiDB-lite"/>
    </source>
</evidence>
<keyword evidence="3" id="KW-1185">Reference proteome</keyword>
<protein>
    <submittedName>
        <fullName evidence="2">Uncharacterized protein</fullName>
    </submittedName>
</protein>
<feature type="region of interest" description="Disordered" evidence="1">
    <location>
        <begin position="477"/>
        <end position="498"/>
    </location>
</feature>
<feature type="region of interest" description="Disordered" evidence="1">
    <location>
        <begin position="112"/>
        <end position="203"/>
    </location>
</feature>
<gene>
    <name evidence="2" type="ORF">Tco_0678457</name>
</gene>
<dbReference type="Proteomes" id="UP001151760">
    <property type="component" value="Unassembled WGS sequence"/>
</dbReference>
<dbReference type="EMBL" id="BQNB010009464">
    <property type="protein sequence ID" value="GJS63893.1"/>
    <property type="molecule type" value="Genomic_DNA"/>
</dbReference>
<feature type="compositionally biased region" description="Acidic residues" evidence="1">
    <location>
        <begin position="160"/>
        <end position="199"/>
    </location>
</feature>